<dbReference type="PROSITE" id="PS51186">
    <property type="entry name" value="GNAT"/>
    <property type="match status" value="1"/>
</dbReference>
<sequence length="201" mass="21712">MSQPGTVLPFDPKAHAHLTPYLAAIHASCITHDRAIATFLPPLSHEKLLAWWKERIAEVNDGKRLIWILVSESTQDTSGGSSSTSSSAAAARPGRPKGPEVMGVVMLSMPYSETGSFRGVVEKLLIHKSWRGKGGARALMAALEADAAKLGRTTLMLDTETDSPAEAVYKKLGYTELGKIPKYGLSPTGELKDGTFFYKQL</sequence>
<feature type="domain" description="N-acetyltransferase" evidence="4">
    <location>
        <begin position="54"/>
        <end position="201"/>
    </location>
</feature>
<evidence type="ECO:0000256" key="2">
    <source>
        <dbReference type="ARBA" id="ARBA00023315"/>
    </source>
</evidence>
<keyword evidence="6" id="KW-1185">Reference proteome</keyword>
<dbReference type="GO" id="GO:0016747">
    <property type="term" value="F:acyltransferase activity, transferring groups other than amino-acyl groups"/>
    <property type="evidence" value="ECO:0007669"/>
    <property type="project" value="InterPro"/>
</dbReference>
<accession>A0AB34FYJ7</accession>
<dbReference type="InterPro" id="IPR000182">
    <property type="entry name" value="GNAT_dom"/>
</dbReference>
<evidence type="ECO:0000313" key="5">
    <source>
        <dbReference type="EMBL" id="KAJ6444478.1"/>
    </source>
</evidence>
<evidence type="ECO:0000259" key="4">
    <source>
        <dbReference type="PROSITE" id="PS51186"/>
    </source>
</evidence>
<dbReference type="InterPro" id="IPR050832">
    <property type="entry name" value="Bact_Acetyltransf"/>
</dbReference>
<keyword evidence="2" id="KW-0012">Acyltransferase</keyword>
<proteinExistence type="predicted"/>
<feature type="compositionally biased region" description="Low complexity" evidence="3">
    <location>
        <begin position="77"/>
        <end position="91"/>
    </location>
</feature>
<comment type="caution">
    <text evidence="5">The sequence shown here is derived from an EMBL/GenBank/DDBJ whole genome shotgun (WGS) entry which is preliminary data.</text>
</comment>
<evidence type="ECO:0000256" key="1">
    <source>
        <dbReference type="ARBA" id="ARBA00022679"/>
    </source>
</evidence>
<dbReference type="SUPFAM" id="SSF55729">
    <property type="entry name" value="Acyl-CoA N-acyltransferases (Nat)"/>
    <property type="match status" value="1"/>
</dbReference>
<dbReference type="Proteomes" id="UP001163105">
    <property type="component" value="Unassembled WGS sequence"/>
</dbReference>
<organism evidence="5 6">
    <name type="scientific">Purpureocillium lavendulum</name>
    <dbReference type="NCBI Taxonomy" id="1247861"/>
    <lineage>
        <taxon>Eukaryota</taxon>
        <taxon>Fungi</taxon>
        <taxon>Dikarya</taxon>
        <taxon>Ascomycota</taxon>
        <taxon>Pezizomycotina</taxon>
        <taxon>Sordariomycetes</taxon>
        <taxon>Hypocreomycetidae</taxon>
        <taxon>Hypocreales</taxon>
        <taxon>Ophiocordycipitaceae</taxon>
        <taxon>Purpureocillium</taxon>
    </lineage>
</organism>
<feature type="region of interest" description="Disordered" evidence="3">
    <location>
        <begin position="75"/>
        <end position="97"/>
    </location>
</feature>
<keyword evidence="1" id="KW-0808">Transferase</keyword>
<dbReference type="AlphaFoldDB" id="A0AB34FYJ7"/>
<dbReference type="CDD" id="cd04301">
    <property type="entry name" value="NAT_SF"/>
    <property type="match status" value="1"/>
</dbReference>
<evidence type="ECO:0000256" key="3">
    <source>
        <dbReference type="SAM" id="MobiDB-lite"/>
    </source>
</evidence>
<dbReference type="PANTHER" id="PTHR43877">
    <property type="entry name" value="AMINOALKYLPHOSPHONATE N-ACETYLTRANSFERASE-RELATED-RELATED"/>
    <property type="match status" value="1"/>
</dbReference>
<dbReference type="InterPro" id="IPR016181">
    <property type="entry name" value="Acyl_CoA_acyltransferase"/>
</dbReference>
<protein>
    <submittedName>
        <fullName evidence="5">GCN5-related N-acetyltransferase (GNAT) domain-containingprotein</fullName>
    </submittedName>
</protein>
<gene>
    <name evidence="5" type="ORF">O9K51_02872</name>
</gene>
<dbReference type="EMBL" id="JAQHRD010000002">
    <property type="protein sequence ID" value="KAJ6444478.1"/>
    <property type="molecule type" value="Genomic_DNA"/>
</dbReference>
<evidence type="ECO:0000313" key="6">
    <source>
        <dbReference type="Proteomes" id="UP001163105"/>
    </source>
</evidence>
<dbReference type="Gene3D" id="3.40.630.30">
    <property type="match status" value="1"/>
</dbReference>
<dbReference type="Pfam" id="PF00583">
    <property type="entry name" value="Acetyltransf_1"/>
    <property type="match status" value="1"/>
</dbReference>
<reference evidence="5" key="1">
    <citation type="submission" date="2023-01" db="EMBL/GenBank/DDBJ databases">
        <title>The growth and conidiation of Purpureocillium lavendulum are regulated by nitrogen source and histone H3K14 acetylation.</title>
        <authorList>
            <person name="Tang P."/>
            <person name="Han J."/>
            <person name="Zhang C."/>
            <person name="Tang P."/>
            <person name="Qi F."/>
            <person name="Zhang K."/>
            <person name="Liang L."/>
        </authorList>
    </citation>
    <scope>NUCLEOTIDE SEQUENCE</scope>
    <source>
        <strain evidence="5">YMF1.00683</strain>
    </source>
</reference>
<name>A0AB34FYJ7_9HYPO</name>